<feature type="signal peptide" evidence="1">
    <location>
        <begin position="1"/>
        <end position="26"/>
    </location>
</feature>
<name>A0A7W8DRE2_9BACT</name>
<reference evidence="2 3" key="1">
    <citation type="submission" date="2020-08" db="EMBL/GenBank/DDBJ databases">
        <title>Genomic Encyclopedia of Type Strains, Phase IV (KMG-IV): sequencing the most valuable type-strain genomes for metagenomic binning, comparative biology and taxonomic classification.</title>
        <authorList>
            <person name="Goeker M."/>
        </authorList>
    </citation>
    <scope>NUCLEOTIDE SEQUENCE [LARGE SCALE GENOMIC DNA]</scope>
    <source>
        <strain evidence="2 3">DSM 12251</strain>
    </source>
</reference>
<evidence type="ECO:0000256" key="1">
    <source>
        <dbReference type="SAM" id="SignalP"/>
    </source>
</evidence>
<feature type="chain" id="PRO_5031457815" description="DUF4878 domain-containing protein" evidence="1">
    <location>
        <begin position="27"/>
        <end position="206"/>
    </location>
</feature>
<keyword evidence="1" id="KW-0732">Signal</keyword>
<evidence type="ECO:0000313" key="2">
    <source>
        <dbReference type="EMBL" id="MBB5039200.1"/>
    </source>
</evidence>
<organism evidence="2 3">
    <name type="scientific">Prosthecobacter dejongeii</name>
    <dbReference type="NCBI Taxonomy" id="48465"/>
    <lineage>
        <taxon>Bacteria</taxon>
        <taxon>Pseudomonadati</taxon>
        <taxon>Verrucomicrobiota</taxon>
        <taxon>Verrucomicrobiia</taxon>
        <taxon>Verrucomicrobiales</taxon>
        <taxon>Verrucomicrobiaceae</taxon>
        <taxon>Prosthecobacter</taxon>
    </lineage>
</organism>
<dbReference type="AlphaFoldDB" id="A0A7W8DRE2"/>
<evidence type="ECO:0008006" key="4">
    <source>
        <dbReference type="Google" id="ProtNLM"/>
    </source>
</evidence>
<accession>A0A7W8DRE2</accession>
<keyword evidence="3" id="KW-1185">Reference proteome</keyword>
<dbReference type="Proteomes" id="UP000534294">
    <property type="component" value="Unassembled WGS sequence"/>
</dbReference>
<evidence type="ECO:0000313" key="3">
    <source>
        <dbReference type="Proteomes" id="UP000534294"/>
    </source>
</evidence>
<proteinExistence type="predicted"/>
<protein>
    <recommendedName>
        <fullName evidence="4">DUF4878 domain-containing protein</fullName>
    </recommendedName>
</protein>
<sequence length="206" mass="23525">MHSALPLFRLSVALSFLALASSSWSAQLPLDHPCATMVKKYLESVVAQDWKTASVMLLPSSLERKQKETIAIIKTAPTMTEEAQMLERFGVKEIRDLEVLTPQEFYITDRSAWHKRVNAAPEVTKKKQDTLKIDVLGLVEEKEKNYVHATVRTSQETLTDRIEELFLISFVKEGDKWLIWPEMKDRPIITPLDGAKKDDGEKKKSK</sequence>
<dbReference type="EMBL" id="JACHIF010000007">
    <property type="protein sequence ID" value="MBB5039200.1"/>
    <property type="molecule type" value="Genomic_DNA"/>
</dbReference>
<gene>
    <name evidence="2" type="ORF">HNQ64_003469</name>
</gene>
<comment type="caution">
    <text evidence="2">The sequence shown here is derived from an EMBL/GenBank/DDBJ whole genome shotgun (WGS) entry which is preliminary data.</text>
</comment>
<dbReference type="RefSeq" id="WP_184210696.1">
    <property type="nucleotide sequence ID" value="NZ_JACHIF010000007.1"/>
</dbReference>